<evidence type="ECO:0000313" key="2">
    <source>
        <dbReference type="EMBL" id="VDK27219.1"/>
    </source>
</evidence>
<dbReference type="PANTHER" id="PTHR24416:SF611">
    <property type="entry name" value="TYROSINE-PROTEIN KINASE TRANSMEMBRANE RECEPTOR ROR"/>
    <property type="match status" value="1"/>
</dbReference>
<accession>A0A183CUB4</accession>
<dbReference type="SMART" id="SM00219">
    <property type="entry name" value="TyrKc"/>
    <property type="match status" value="1"/>
</dbReference>
<dbReference type="GO" id="GO:0005524">
    <property type="term" value="F:ATP binding"/>
    <property type="evidence" value="ECO:0007669"/>
    <property type="project" value="InterPro"/>
</dbReference>
<keyword evidence="3" id="KW-1185">Reference proteome</keyword>
<dbReference type="Gene3D" id="3.30.200.20">
    <property type="entry name" value="Phosphorylase Kinase, domain 1"/>
    <property type="match status" value="1"/>
</dbReference>
<evidence type="ECO:0000313" key="3">
    <source>
        <dbReference type="Proteomes" id="UP000271098"/>
    </source>
</evidence>
<dbReference type="WBParaSite" id="GPUH_0000005401-mRNA-1">
    <property type="protein sequence ID" value="GPUH_0000005401-mRNA-1"/>
    <property type="gene ID" value="GPUH_0000005401"/>
</dbReference>
<dbReference type="Proteomes" id="UP000271098">
    <property type="component" value="Unassembled WGS sequence"/>
</dbReference>
<evidence type="ECO:0000313" key="4">
    <source>
        <dbReference type="WBParaSite" id="GPUH_0000005401-mRNA-1"/>
    </source>
</evidence>
<dbReference type="OrthoDB" id="98077at2759"/>
<dbReference type="EMBL" id="UYRT01000036">
    <property type="protein sequence ID" value="VDK27219.1"/>
    <property type="molecule type" value="Genomic_DNA"/>
</dbReference>
<dbReference type="PANTHER" id="PTHR24416">
    <property type="entry name" value="TYROSINE-PROTEIN KINASE RECEPTOR"/>
    <property type="match status" value="1"/>
</dbReference>
<protein>
    <submittedName>
        <fullName evidence="4">Protein kinase domain-containing protein</fullName>
    </submittedName>
</protein>
<dbReference type="GO" id="GO:0004714">
    <property type="term" value="F:transmembrane receptor protein tyrosine kinase activity"/>
    <property type="evidence" value="ECO:0007669"/>
    <property type="project" value="TreeGrafter"/>
</dbReference>
<dbReference type="GO" id="GO:0043235">
    <property type="term" value="C:receptor complex"/>
    <property type="evidence" value="ECO:0007669"/>
    <property type="project" value="TreeGrafter"/>
</dbReference>
<gene>
    <name evidence="2" type="ORF">GPUH_LOCUS55</name>
</gene>
<dbReference type="AlphaFoldDB" id="A0A183CUB4"/>
<dbReference type="PROSITE" id="PS50011">
    <property type="entry name" value="PROTEIN_KINASE_DOM"/>
    <property type="match status" value="1"/>
</dbReference>
<feature type="domain" description="Protein kinase" evidence="1">
    <location>
        <begin position="205"/>
        <end position="510"/>
    </location>
</feature>
<proteinExistence type="predicted"/>
<dbReference type="GO" id="GO:0007169">
    <property type="term" value="P:cell surface receptor protein tyrosine kinase signaling pathway"/>
    <property type="evidence" value="ECO:0007669"/>
    <property type="project" value="TreeGrafter"/>
</dbReference>
<dbReference type="InterPro" id="IPR011009">
    <property type="entry name" value="Kinase-like_dom_sf"/>
</dbReference>
<dbReference type="GO" id="GO:0005886">
    <property type="term" value="C:plasma membrane"/>
    <property type="evidence" value="ECO:0007669"/>
    <property type="project" value="TreeGrafter"/>
</dbReference>
<dbReference type="InterPro" id="IPR008266">
    <property type="entry name" value="Tyr_kinase_AS"/>
</dbReference>
<dbReference type="InterPro" id="IPR000719">
    <property type="entry name" value="Prot_kinase_dom"/>
</dbReference>
<dbReference type="PROSITE" id="PS00109">
    <property type="entry name" value="PROTEIN_KINASE_TYR"/>
    <property type="match status" value="1"/>
</dbReference>
<dbReference type="SUPFAM" id="SSF56112">
    <property type="entry name" value="Protein kinase-like (PK-like)"/>
    <property type="match status" value="1"/>
</dbReference>
<evidence type="ECO:0000259" key="1">
    <source>
        <dbReference type="PROSITE" id="PS50011"/>
    </source>
</evidence>
<dbReference type="Gene3D" id="1.10.510.10">
    <property type="entry name" value="Transferase(Phosphotransferase) domain 1"/>
    <property type="match status" value="1"/>
</dbReference>
<organism evidence="4">
    <name type="scientific">Gongylonema pulchrum</name>
    <dbReference type="NCBI Taxonomy" id="637853"/>
    <lineage>
        <taxon>Eukaryota</taxon>
        <taxon>Metazoa</taxon>
        <taxon>Ecdysozoa</taxon>
        <taxon>Nematoda</taxon>
        <taxon>Chromadorea</taxon>
        <taxon>Rhabditida</taxon>
        <taxon>Spirurina</taxon>
        <taxon>Spiruromorpha</taxon>
        <taxon>Spiruroidea</taxon>
        <taxon>Gongylonematidae</taxon>
        <taxon>Gongylonema</taxon>
    </lineage>
</organism>
<dbReference type="InterPro" id="IPR001245">
    <property type="entry name" value="Ser-Thr/Tyr_kinase_cat_dom"/>
</dbReference>
<dbReference type="Pfam" id="PF07714">
    <property type="entry name" value="PK_Tyr_Ser-Thr"/>
    <property type="match status" value="1"/>
</dbReference>
<reference evidence="4" key="1">
    <citation type="submission" date="2016-06" db="UniProtKB">
        <authorList>
            <consortium name="WormBaseParasite"/>
        </authorList>
    </citation>
    <scope>IDENTIFICATION</scope>
</reference>
<dbReference type="InterPro" id="IPR020635">
    <property type="entry name" value="Tyr_kinase_cat_dom"/>
</dbReference>
<name>A0A183CUB4_9BILA</name>
<dbReference type="InterPro" id="IPR050122">
    <property type="entry name" value="RTK"/>
</dbReference>
<sequence>MLQDRTRSYAIRNLEFDTEYAVEMCYSKLEYSWMIETSFFTPMCEHLAHNISECPPPPVHSLHYTYITASEVYYISWEYYDDYMRWPDTVQFRVALTPGRSCVDCAGFSTQNFTLPQVGYFRKYGVKENSSRGATVATISTSNEFAERCRVRELACDKPSKLDRLLDAFAAYISFRSDAEVISSGVCTSTVREHETADVGLAFSDQIEDMLDKGYFGATYVVHLKRTNQRAMFKSVRSNVVCDNEKVDFDGEARVAVSLCACGHDNIVKLIGICFNASTPVTQVHGLLFECCEDGDLKSYLKRLRDDMAYISGCGYLHRDVAARNVCLFRESRNGVFVHCVKIVGFGKLDRFLVIQDSCQNVAEENKCHAAEKDDVRMKWLPYEYWLEGDYGYESDVFAFSLLLKRIAVLIHNGGDGNERAKTGPNGGTWEYGCLLIEIVTLGSDPEIMVLNRRPAMIRDDCARYLEQLSSGSEALDNQFRAPPFSLMSLCLNTDRTKRPVFETICNEFFAPPQTAPVLADAMIY</sequence>
<reference evidence="2 3" key="2">
    <citation type="submission" date="2018-11" db="EMBL/GenBank/DDBJ databases">
        <authorList>
            <consortium name="Pathogen Informatics"/>
        </authorList>
    </citation>
    <scope>NUCLEOTIDE SEQUENCE [LARGE SCALE GENOMIC DNA]</scope>
</reference>